<organism evidence="1">
    <name type="scientific">freshwater metagenome</name>
    <dbReference type="NCBI Taxonomy" id="449393"/>
    <lineage>
        <taxon>unclassified sequences</taxon>
        <taxon>metagenomes</taxon>
        <taxon>ecological metagenomes</taxon>
    </lineage>
</organism>
<dbReference type="AlphaFoldDB" id="A0A6J6CUY1"/>
<name>A0A6J6CUY1_9ZZZZ</name>
<gene>
    <name evidence="1" type="ORF">UFOPK1509_00573</name>
</gene>
<proteinExistence type="predicted"/>
<dbReference type="EMBL" id="CAEZSY010000074">
    <property type="protein sequence ID" value="CAB4555380.1"/>
    <property type="molecule type" value="Genomic_DNA"/>
</dbReference>
<reference evidence="1" key="1">
    <citation type="submission" date="2020-05" db="EMBL/GenBank/DDBJ databases">
        <authorList>
            <person name="Chiriac C."/>
            <person name="Salcher M."/>
            <person name="Ghai R."/>
            <person name="Kavagutti S V."/>
        </authorList>
    </citation>
    <scope>NUCLEOTIDE SEQUENCE</scope>
</reference>
<sequence length="47" mass="5047">MAAKNTIDFGFKTPTQKPFTAEFISEGLTSSFFCISSASNLLALIAE</sequence>
<evidence type="ECO:0000313" key="1">
    <source>
        <dbReference type="EMBL" id="CAB4555380.1"/>
    </source>
</evidence>
<accession>A0A6J6CUY1</accession>
<protein>
    <submittedName>
        <fullName evidence="1">Unannotated protein</fullName>
    </submittedName>
</protein>